<dbReference type="RefSeq" id="XP_012204032.1">
    <property type="nucleotide sequence ID" value="XM_012348642.1"/>
</dbReference>
<gene>
    <name evidence="1" type="ORF">SPRG_09438</name>
</gene>
<dbReference type="SUPFAM" id="SSF52047">
    <property type="entry name" value="RNI-like"/>
    <property type="match status" value="1"/>
</dbReference>
<proteinExistence type="predicted"/>
<dbReference type="KEGG" id="spar:SPRG_09438"/>
<dbReference type="EMBL" id="KK583234">
    <property type="protein sequence ID" value="KDO25164.1"/>
    <property type="molecule type" value="Genomic_DNA"/>
</dbReference>
<evidence type="ECO:0000313" key="1">
    <source>
        <dbReference type="EMBL" id="KDO25164.1"/>
    </source>
</evidence>
<dbReference type="AlphaFoldDB" id="A0A067C323"/>
<protein>
    <recommendedName>
        <fullName evidence="3">F-box domain-containing protein</fullName>
    </recommendedName>
</protein>
<dbReference type="VEuPathDB" id="FungiDB:SPRG_09438"/>
<reference evidence="1 2" key="1">
    <citation type="journal article" date="2013" name="PLoS Genet.">
        <title>Distinctive expansion of potential virulence genes in the genome of the oomycete fish pathogen Saprolegnia parasitica.</title>
        <authorList>
            <person name="Jiang R.H."/>
            <person name="de Bruijn I."/>
            <person name="Haas B.J."/>
            <person name="Belmonte R."/>
            <person name="Lobach L."/>
            <person name="Christie J."/>
            <person name="van den Ackerveken G."/>
            <person name="Bottin A."/>
            <person name="Bulone V."/>
            <person name="Diaz-Moreno S.M."/>
            <person name="Dumas B."/>
            <person name="Fan L."/>
            <person name="Gaulin E."/>
            <person name="Govers F."/>
            <person name="Grenville-Briggs L.J."/>
            <person name="Horner N.R."/>
            <person name="Levin J.Z."/>
            <person name="Mammella M."/>
            <person name="Meijer H.J."/>
            <person name="Morris P."/>
            <person name="Nusbaum C."/>
            <person name="Oome S."/>
            <person name="Phillips A.J."/>
            <person name="van Rooyen D."/>
            <person name="Rzeszutek E."/>
            <person name="Saraiva M."/>
            <person name="Secombes C.J."/>
            <person name="Seidl M.F."/>
            <person name="Snel B."/>
            <person name="Stassen J.H."/>
            <person name="Sykes S."/>
            <person name="Tripathy S."/>
            <person name="van den Berg H."/>
            <person name="Vega-Arreguin J.C."/>
            <person name="Wawra S."/>
            <person name="Young S.K."/>
            <person name="Zeng Q."/>
            <person name="Dieguez-Uribeondo J."/>
            <person name="Russ C."/>
            <person name="Tyler B.M."/>
            <person name="van West P."/>
        </authorList>
    </citation>
    <scope>NUCLEOTIDE SEQUENCE [LARGE SCALE GENOMIC DNA]</scope>
    <source>
        <strain evidence="1 2">CBS 223.65</strain>
    </source>
</reference>
<dbReference type="InterPro" id="IPR032675">
    <property type="entry name" value="LRR_dom_sf"/>
</dbReference>
<dbReference type="Proteomes" id="UP000030745">
    <property type="component" value="Unassembled WGS sequence"/>
</dbReference>
<name>A0A067C323_SAPPC</name>
<keyword evidence="2" id="KW-1185">Reference proteome</keyword>
<dbReference type="Gene3D" id="3.80.10.10">
    <property type="entry name" value="Ribonuclease Inhibitor"/>
    <property type="match status" value="1"/>
</dbReference>
<accession>A0A067C323</accession>
<sequence>MTTLMAFDRQRPKVNMTTISEEDLDLVLAALPAIPSVSPPKLKEVGMYGKEWFNVPEFRDIVPLCARLVKVEIFMSHLEVTSPSVRLLGLHNDVDDLLLDPLARCLRAGRVTGLALNAFNSAASADAIAAMLATVTPLHHSKAVQFYTRLLRGNIHDLIALLDVSNLTHLDAGGLDDFNCLLPFLSQMPLLEELALRDDNITVAPGALMATPLPSLKVLTVSMDAEPFLLWASKLPNLDKVHWRDMDHIPAASLGLFQHVIGLWTHRLSVVSLRSCDFHVYRYETLGLLLS</sequence>
<evidence type="ECO:0000313" key="2">
    <source>
        <dbReference type="Proteomes" id="UP000030745"/>
    </source>
</evidence>
<evidence type="ECO:0008006" key="3">
    <source>
        <dbReference type="Google" id="ProtNLM"/>
    </source>
</evidence>
<organism evidence="1 2">
    <name type="scientific">Saprolegnia parasitica (strain CBS 223.65)</name>
    <dbReference type="NCBI Taxonomy" id="695850"/>
    <lineage>
        <taxon>Eukaryota</taxon>
        <taxon>Sar</taxon>
        <taxon>Stramenopiles</taxon>
        <taxon>Oomycota</taxon>
        <taxon>Saprolegniomycetes</taxon>
        <taxon>Saprolegniales</taxon>
        <taxon>Saprolegniaceae</taxon>
        <taxon>Saprolegnia</taxon>
    </lineage>
</organism>
<dbReference type="GeneID" id="24131603"/>